<feature type="region of interest" description="Disordered" evidence="1">
    <location>
        <begin position="31"/>
        <end position="54"/>
    </location>
</feature>
<feature type="transmembrane region" description="Helical" evidence="2">
    <location>
        <begin position="221"/>
        <end position="244"/>
    </location>
</feature>
<accession>A0A494ZRZ2</accession>
<proteinExistence type="predicted"/>
<keyword evidence="2" id="KW-0812">Transmembrane</keyword>
<evidence type="ECO:0000313" key="4">
    <source>
        <dbReference type="Proteomes" id="UP000269301"/>
    </source>
</evidence>
<feature type="compositionally biased region" description="Low complexity" evidence="1">
    <location>
        <begin position="43"/>
        <end position="54"/>
    </location>
</feature>
<reference evidence="3 4" key="1">
    <citation type="journal article" date="2016" name="Int. J. Syst. Evol. Microbiol.">
        <title>Oceanobacillus halophilus sp. nov., a novel moderately halophilic bacterium from a hypersaline lake.</title>
        <authorList>
            <person name="Amoozegar M.A."/>
            <person name="Bagheri M."/>
            <person name="Makhdoumi A."/>
            <person name="Nikou M.M."/>
            <person name="Fazeli S.A.S."/>
            <person name="Schumann P."/>
            <person name="Sproer C."/>
            <person name="Sanchez-Porro C."/>
            <person name="Ventosa A."/>
        </authorList>
    </citation>
    <scope>NUCLEOTIDE SEQUENCE [LARGE SCALE GENOMIC DNA]</scope>
    <source>
        <strain evidence="3 4">DSM 23996</strain>
    </source>
</reference>
<feature type="transmembrane region" description="Helical" evidence="2">
    <location>
        <begin position="159"/>
        <end position="182"/>
    </location>
</feature>
<keyword evidence="2" id="KW-1133">Transmembrane helix</keyword>
<feature type="transmembrane region" description="Helical" evidence="2">
    <location>
        <begin position="87"/>
        <end position="110"/>
    </location>
</feature>
<dbReference type="EMBL" id="RBZP01000030">
    <property type="protein sequence ID" value="RKQ28564.1"/>
    <property type="molecule type" value="Genomic_DNA"/>
</dbReference>
<comment type="caution">
    <text evidence="3">The sequence shown here is derived from an EMBL/GenBank/DDBJ whole genome shotgun (WGS) entry which is preliminary data.</text>
</comment>
<dbReference type="OrthoDB" id="2448863at2"/>
<dbReference type="RefSeq" id="WP_121206121.1">
    <property type="nucleotide sequence ID" value="NZ_RBZP01000030.1"/>
</dbReference>
<protein>
    <recommendedName>
        <fullName evidence="5">Zinc ribbon domain-containing protein</fullName>
    </recommendedName>
</protein>
<evidence type="ECO:0000313" key="3">
    <source>
        <dbReference type="EMBL" id="RKQ28564.1"/>
    </source>
</evidence>
<gene>
    <name evidence="3" type="ORF">D8M06_18800</name>
</gene>
<organism evidence="3 4">
    <name type="scientific">Oceanobacillus halophilus</name>
    <dbReference type="NCBI Taxonomy" id="930130"/>
    <lineage>
        <taxon>Bacteria</taxon>
        <taxon>Bacillati</taxon>
        <taxon>Bacillota</taxon>
        <taxon>Bacilli</taxon>
        <taxon>Bacillales</taxon>
        <taxon>Bacillaceae</taxon>
        <taxon>Oceanobacillus</taxon>
    </lineage>
</organism>
<keyword evidence="2" id="KW-0472">Membrane</keyword>
<keyword evidence="4" id="KW-1185">Reference proteome</keyword>
<name>A0A494ZRZ2_9BACI</name>
<evidence type="ECO:0008006" key="5">
    <source>
        <dbReference type="Google" id="ProtNLM"/>
    </source>
</evidence>
<evidence type="ECO:0000256" key="1">
    <source>
        <dbReference type="SAM" id="MobiDB-lite"/>
    </source>
</evidence>
<feature type="transmembrane region" description="Helical" evidence="2">
    <location>
        <begin position="256"/>
        <end position="274"/>
    </location>
</feature>
<feature type="transmembrane region" description="Helical" evidence="2">
    <location>
        <begin position="194"/>
        <end position="215"/>
    </location>
</feature>
<feature type="transmembrane region" description="Helical" evidence="2">
    <location>
        <begin position="131"/>
        <end position="147"/>
    </location>
</feature>
<dbReference type="Proteomes" id="UP000269301">
    <property type="component" value="Unassembled WGS sequence"/>
</dbReference>
<sequence>MLQCTSCQHQQDSGKFCEVCGSSLQKVENQGAQQAPSEIHENSQAAATTAPSQQTTDNVKNALGNYGSYILDLLKNPTKALHLNETFFANGLINMGIYVVGLALGFYFLIQSIFEQIMLQMDSMLGEFTQIITTFLFSFIGIDTALFDQQFGKIPFLDTVFPFFLTGLFFLGLGYVTMLVAVKVAKASVSWKELIAQYGGLLAPFVVLSVLSIVTGLSGSITFTISIALINFIFCTILLPALLVFENIKNATNQRVYISLATSAVALLVTYIFVENQLSKIINYIEMMF</sequence>
<evidence type="ECO:0000256" key="2">
    <source>
        <dbReference type="SAM" id="Phobius"/>
    </source>
</evidence>
<dbReference type="AlphaFoldDB" id="A0A494ZRZ2"/>